<dbReference type="Proteomes" id="UP000606974">
    <property type="component" value="Unassembled WGS sequence"/>
</dbReference>
<keyword evidence="4" id="KW-0812">Transmembrane</keyword>
<dbReference type="FunFam" id="3.40.50.1820:FF:000223">
    <property type="entry name" value="Lipase/serine esterase"/>
    <property type="match status" value="1"/>
</dbReference>
<proteinExistence type="inferred from homology"/>
<dbReference type="SUPFAM" id="SSF53474">
    <property type="entry name" value="alpha/beta-Hydrolases"/>
    <property type="match status" value="1"/>
</dbReference>
<keyword evidence="7" id="KW-1185">Reference proteome</keyword>
<dbReference type="OrthoDB" id="273452at2759"/>
<dbReference type="Gene3D" id="3.40.50.1820">
    <property type="entry name" value="alpha/beta hydrolase"/>
    <property type="match status" value="1"/>
</dbReference>
<evidence type="ECO:0000256" key="3">
    <source>
        <dbReference type="SAM" id="MobiDB-lite"/>
    </source>
</evidence>
<keyword evidence="2" id="KW-0442">Lipid degradation</keyword>
<dbReference type="InterPro" id="IPR044294">
    <property type="entry name" value="Lipase-like"/>
</dbReference>
<name>A0A8H7AM78_9EURO</name>
<dbReference type="AlphaFoldDB" id="A0A8H7AM78"/>
<dbReference type="InterPro" id="IPR029058">
    <property type="entry name" value="AB_hydrolase_fold"/>
</dbReference>
<comment type="similarity">
    <text evidence="1">Belongs to the putative lipase ROG1 family.</text>
</comment>
<dbReference type="GO" id="GO:0047372">
    <property type="term" value="F:monoacylglycerol lipase activity"/>
    <property type="evidence" value="ECO:0007669"/>
    <property type="project" value="TreeGrafter"/>
</dbReference>
<reference evidence="6" key="1">
    <citation type="submission" date="2020-02" db="EMBL/GenBank/DDBJ databases">
        <authorList>
            <person name="Palmer J.M."/>
        </authorList>
    </citation>
    <scope>NUCLEOTIDE SEQUENCE</scope>
    <source>
        <strain evidence="6">EPUS1.4</strain>
        <tissue evidence="6">Thallus</tissue>
    </source>
</reference>
<evidence type="ECO:0000259" key="5">
    <source>
        <dbReference type="Pfam" id="PF05057"/>
    </source>
</evidence>
<feature type="domain" description="DUF676" evidence="5">
    <location>
        <begin position="42"/>
        <end position="243"/>
    </location>
</feature>
<accession>A0A8H7AM78</accession>
<organism evidence="6 7">
    <name type="scientific">Endocarpon pusillum</name>
    <dbReference type="NCBI Taxonomy" id="364733"/>
    <lineage>
        <taxon>Eukaryota</taxon>
        <taxon>Fungi</taxon>
        <taxon>Dikarya</taxon>
        <taxon>Ascomycota</taxon>
        <taxon>Pezizomycotina</taxon>
        <taxon>Eurotiomycetes</taxon>
        <taxon>Chaetothyriomycetidae</taxon>
        <taxon>Verrucariales</taxon>
        <taxon>Verrucariaceae</taxon>
        <taxon>Endocarpon</taxon>
    </lineage>
</organism>
<sequence>MTIWVHDSAASILPFSLASINPQAVFYNMEEDTRRNFSDASRKADHLCVLVHGLWGNPSHLDYVASALREKYGEDQLVVLAVKRNAGSYTYDGIETGGERVAKEIEEALDELAREGYNMKKLSMVGYSLGGLVARYALGLLHSRGWFEKIRPVNFTTFASPHLGVRTPLRGYANHIWNVLGARALCMSGRQLFMIDKFRDTGRPLLSVLADPDSIFIHALKKFENRSLYANIVNDRSAVFYTTAISRTDPFTQMESLDLNFVKYYETAVLDPDTPFRLRKNQHLPTFYTRLAGGSQTFLKNLPAYVALAVIFPIAFVVFMVNSSIQSVRSRRRIRIHEDEHKIHGFASYRVPFIIQDVQQAVEDAYENVNAAQSQEYLPDGSEEMAAAMERPQESTESLPSSFADHLGTSMTSEKSENANLTDGGKDLPQRSPEFPTLALTPAQFAMIKSLDDCGFQKFPVLISKSNHSHAAIIVRILKSSFDEGKIVIRHWLNENFKI</sequence>
<keyword evidence="4" id="KW-0472">Membrane</keyword>
<feature type="region of interest" description="Disordered" evidence="3">
    <location>
        <begin position="385"/>
        <end position="429"/>
    </location>
</feature>
<dbReference type="InterPro" id="IPR007751">
    <property type="entry name" value="DUF676_lipase-like"/>
</dbReference>
<dbReference type="EMBL" id="JAACFV010000017">
    <property type="protein sequence ID" value="KAF7511770.1"/>
    <property type="molecule type" value="Genomic_DNA"/>
</dbReference>
<evidence type="ECO:0000313" key="7">
    <source>
        <dbReference type="Proteomes" id="UP000606974"/>
    </source>
</evidence>
<dbReference type="Pfam" id="PF05057">
    <property type="entry name" value="DUF676"/>
    <property type="match status" value="1"/>
</dbReference>
<keyword evidence="4" id="KW-1133">Transmembrane helix</keyword>
<dbReference type="GO" id="GO:0005811">
    <property type="term" value="C:lipid droplet"/>
    <property type="evidence" value="ECO:0007669"/>
    <property type="project" value="TreeGrafter"/>
</dbReference>
<keyword evidence="2" id="KW-0443">Lipid metabolism</keyword>
<comment type="caution">
    <text evidence="6">The sequence shown here is derived from an EMBL/GenBank/DDBJ whole genome shotgun (WGS) entry which is preliminary data.</text>
</comment>
<dbReference type="PANTHER" id="PTHR12482">
    <property type="entry name" value="LIPASE ROG1-RELATED-RELATED"/>
    <property type="match status" value="1"/>
</dbReference>
<gene>
    <name evidence="6" type="ORF">GJ744_003501</name>
</gene>
<dbReference type="PANTHER" id="PTHR12482:SF65">
    <property type="entry name" value="ESTERASE, PUTATIVE (AFU_ORTHOLOGUE AFUA_3G12320)-RELATED"/>
    <property type="match status" value="1"/>
</dbReference>
<evidence type="ECO:0000256" key="2">
    <source>
        <dbReference type="ARBA" id="ARBA00022963"/>
    </source>
</evidence>
<evidence type="ECO:0000256" key="1">
    <source>
        <dbReference type="ARBA" id="ARBA00007920"/>
    </source>
</evidence>
<feature type="transmembrane region" description="Helical" evidence="4">
    <location>
        <begin position="304"/>
        <end position="325"/>
    </location>
</feature>
<protein>
    <recommendedName>
        <fullName evidence="5">DUF676 domain-containing protein</fullName>
    </recommendedName>
</protein>
<dbReference type="GO" id="GO:0004622">
    <property type="term" value="F:phosphatidylcholine lysophospholipase activity"/>
    <property type="evidence" value="ECO:0007669"/>
    <property type="project" value="TreeGrafter"/>
</dbReference>
<feature type="compositionally biased region" description="Polar residues" evidence="3">
    <location>
        <begin position="409"/>
        <end position="421"/>
    </location>
</feature>
<evidence type="ECO:0000313" key="6">
    <source>
        <dbReference type="EMBL" id="KAF7511770.1"/>
    </source>
</evidence>
<evidence type="ECO:0000256" key="4">
    <source>
        <dbReference type="SAM" id="Phobius"/>
    </source>
</evidence>
<dbReference type="GO" id="GO:0016042">
    <property type="term" value="P:lipid catabolic process"/>
    <property type="evidence" value="ECO:0007669"/>
    <property type="project" value="UniProtKB-KW"/>
</dbReference>